<keyword evidence="5 7" id="KW-0408">Iron</keyword>
<keyword evidence="6 7" id="KW-0503">Monooxygenase</keyword>
<dbReference type="GO" id="GO:0004497">
    <property type="term" value="F:monooxygenase activity"/>
    <property type="evidence" value="ECO:0007669"/>
    <property type="project" value="UniProtKB-KW"/>
</dbReference>
<evidence type="ECO:0000256" key="3">
    <source>
        <dbReference type="ARBA" id="ARBA00022723"/>
    </source>
</evidence>
<keyword evidence="2 7" id="KW-0349">Heme</keyword>
<dbReference type="PANTHER" id="PTHR46696:SF1">
    <property type="entry name" value="CYTOCHROME P450 YJIB-RELATED"/>
    <property type="match status" value="1"/>
</dbReference>
<name>A0A239DLQ3_9ACTN</name>
<dbReference type="CDD" id="cd11030">
    <property type="entry name" value="CYP105-like"/>
    <property type="match status" value="1"/>
</dbReference>
<dbReference type="OrthoDB" id="4133219at2"/>
<dbReference type="Proteomes" id="UP000198282">
    <property type="component" value="Unassembled WGS sequence"/>
</dbReference>
<reference evidence="8 9" key="1">
    <citation type="submission" date="2017-06" db="EMBL/GenBank/DDBJ databases">
        <authorList>
            <person name="Kim H.J."/>
            <person name="Triplett B.A."/>
        </authorList>
    </citation>
    <scope>NUCLEOTIDE SEQUENCE [LARGE SCALE GENOMIC DNA]</scope>
    <source>
        <strain evidence="8 9">CGMCC 4.2132</strain>
    </source>
</reference>
<dbReference type="PANTHER" id="PTHR46696">
    <property type="entry name" value="P450, PUTATIVE (EUROFUNG)-RELATED"/>
    <property type="match status" value="1"/>
</dbReference>
<protein>
    <submittedName>
        <fullName evidence="8">Cytochrome P450</fullName>
    </submittedName>
</protein>
<evidence type="ECO:0000256" key="7">
    <source>
        <dbReference type="RuleBase" id="RU000461"/>
    </source>
</evidence>
<dbReference type="GO" id="GO:0020037">
    <property type="term" value="F:heme binding"/>
    <property type="evidence" value="ECO:0007669"/>
    <property type="project" value="InterPro"/>
</dbReference>
<comment type="similarity">
    <text evidence="1 7">Belongs to the cytochrome P450 family.</text>
</comment>
<evidence type="ECO:0000256" key="4">
    <source>
        <dbReference type="ARBA" id="ARBA00023002"/>
    </source>
</evidence>
<evidence type="ECO:0000313" key="9">
    <source>
        <dbReference type="Proteomes" id="UP000198282"/>
    </source>
</evidence>
<evidence type="ECO:0000256" key="5">
    <source>
        <dbReference type="ARBA" id="ARBA00023004"/>
    </source>
</evidence>
<evidence type="ECO:0000256" key="1">
    <source>
        <dbReference type="ARBA" id="ARBA00010617"/>
    </source>
</evidence>
<dbReference type="PRINTS" id="PR00359">
    <property type="entry name" value="BP450"/>
</dbReference>
<keyword evidence="4 7" id="KW-0560">Oxidoreductase</keyword>
<dbReference type="AlphaFoldDB" id="A0A239DLQ3"/>
<dbReference type="EMBL" id="FZOD01000007">
    <property type="protein sequence ID" value="SNS33089.1"/>
    <property type="molecule type" value="Genomic_DNA"/>
</dbReference>
<dbReference type="InterPro" id="IPR001128">
    <property type="entry name" value="Cyt_P450"/>
</dbReference>
<dbReference type="GO" id="GO:0005506">
    <property type="term" value="F:iron ion binding"/>
    <property type="evidence" value="ECO:0007669"/>
    <property type="project" value="InterPro"/>
</dbReference>
<dbReference type="PROSITE" id="PS00086">
    <property type="entry name" value="CYTOCHROME_P450"/>
    <property type="match status" value="1"/>
</dbReference>
<gene>
    <name evidence="8" type="ORF">SAMN05216276_1007198</name>
</gene>
<proteinExistence type="inferred from homology"/>
<evidence type="ECO:0000256" key="6">
    <source>
        <dbReference type="ARBA" id="ARBA00023033"/>
    </source>
</evidence>
<keyword evidence="3 7" id="KW-0479">Metal-binding</keyword>
<evidence type="ECO:0000256" key="2">
    <source>
        <dbReference type="ARBA" id="ARBA00022617"/>
    </source>
</evidence>
<dbReference type="InterPro" id="IPR002397">
    <property type="entry name" value="Cyt_P450_B"/>
</dbReference>
<dbReference type="Pfam" id="PF00067">
    <property type="entry name" value="p450"/>
    <property type="match status" value="1"/>
</dbReference>
<dbReference type="Gene3D" id="1.10.630.10">
    <property type="entry name" value="Cytochrome P450"/>
    <property type="match status" value="1"/>
</dbReference>
<dbReference type="InterPro" id="IPR017972">
    <property type="entry name" value="Cyt_P450_CS"/>
</dbReference>
<dbReference type="SUPFAM" id="SSF48264">
    <property type="entry name" value="Cytochrome P450"/>
    <property type="match status" value="1"/>
</dbReference>
<evidence type="ECO:0000313" key="8">
    <source>
        <dbReference type="EMBL" id="SNS33089.1"/>
    </source>
</evidence>
<keyword evidence="9" id="KW-1185">Reference proteome</keyword>
<dbReference type="GO" id="GO:0016705">
    <property type="term" value="F:oxidoreductase activity, acting on paired donors, with incorporation or reduction of molecular oxygen"/>
    <property type="evidence" value="ECO:0007669"/>
    <property type="project" value="InterPro"/>
</dbReference>
<dbReference type="RefSeq" id="WP_089206972.1">
    <property type="nucleotide sequence ID" value="NZ_FZOD01000007.1"/>
</dbReference>
<dbReference type="FunFam" id="1.10.630.10:FF:000018">
    <property type="entry name" value="Cytochrome P450 monooxygenase"/>
    <property type="match status" value="1"/>
</dbReference>
<sequence length="398" mass="44123">MTESAAGSVTFPTARESRFDPPAVLVRSAQENPIRPMTYADGHEGWLVTGFALARAVLADLRFSNLPDLAHSPISTQMGERRRKRRPGFFLGMDPPEHTRYRRLLTGQFTVRRMKRLEPWIETITAERLDAMELEGPPTDLVRSFALPIPSLVICELLGVPYSDRDRFQRDSRTLLRLDSTVEEAEAAINDLTDYLRDLVRHKRARPADDLISGMLEGGELNDEEMAGISVLLLVAGHETTANMIALGTFALLSNPSQLAAVRDDPSVTDSTVEELLRYLTIVHLGPIRCALEDVELGGQLIRAGQSVTISLSAANRDGERFEDPGTLDVTRPPSGHLSFGHGVHQCLGQQLARTEMSVAYPALLRRFPNLSLAIPPEEVPMRTNMAIYGVDRLPVTW</sequence>
<organism evidence="8 9">
    <name type="scientific">Streptosporangium subroseum</name>
    <dbReference type="NCBI Taxonomy" id="106412"/>
    <lineage>
        <taxon>Bacteria</taxon>
        <taxon>Bacillati</taxon>
        <taxon>Actinomycetota</taxon>
        <taxon>Actinomycetes</taxon>
        <taxon>Streptosporangiales</taxon>
        <taxon>Streptosporangiaceae</taxon>
        <taxon>Streptosporangium</taxon>
    </lineage>
</organism>
<dbReference type="PRINTS" id="PR00385">
    <property type="entry name" value="P450"/>
</dbReference>
<accession>A0A239DLQ3</accession>
<dbReference type="InterPro" id="IPR036396">
    <property type="entry name" value="Cyt_P450_sf"/>
</dbReference>